<feature type="region of interest" description="Disordered" evidence="4">
    <location>
        <begin position="1"/>
        <end position="38"/>
    </location>
</feature>
<dbReference type="GO" id="GO:0005739">
    <property type="term" value="C:mitochondrion"/>
    <property type="evidence" value="ECO:0007669"/>
    <property type="project" value="UniProtKB-SubCell"/>
</dbReference>
<evidence type="ECO:0000313" key="6">
    <source>
        <dbReference type="Proteomes" id="UP001627154"/>
    </source>
</evidence>
<keyword evidence="2" id="KW-1015">Disulfide bond</keyword>
<comment type="subcellular location">
    <subcellularLocation>
        <location evidence="3">Mitochondrion</location>
    </subcellularLocation>
</comment>
<reference evidence="5 6" key="1">
    <citation type="journal article" date="2024" name="bioRxiv">
        <title>A reference genome for Trichogramma kaykai: A tiny desert-dwelling parasitoid wasp with competing sex-ratio distorters.</title>
        <authorList>
            <person name="Culotta J."/>
            <person name="Lindsey A.R."/>
        </authorList>
    </citation>
    <scope>NUCLEOTIDE SEQUENCE [LARGE SCALE GENOMIC DNA]</scope>
    <source>
        <strain evidence="5 6">KSX58</strain>
    </source>
</reference>
<protein>
    <recommendedName>
        <fullName evidence="3">COX assembly mitochondrial protein</fullName>
    </recommendedName>
</protein>
<dbReference type="Proteomes" id="UP001627154">
    <property type="component" value="Unassembled WGS sequence"/>
</dbReference>
<dbReference type="Pfam" id="PF08583">
    <property type="entry name" value="Cmc1"/>
    <property type="match status" value="1"/>
</dbReference>
<evidence type="ECO:0000256" key="4">
    <source>
        <dbReference type="SAM" id="MobiDB-lite"/>
    </source>
</evidence>
<keyword evidence="6" id="KW-1185">Reference proteome</keyword>
<dbReference type="PROSITE" id="PS51808">
    <property type="entry name" value="CHCH"/>
    <property type="match status" value="1"/>
</dbReference>
<name>A0ABD2XHE2_9HYME</name>
<proteinExistence type="inferred from homology"/>
<dbReference type="PANTHER" id="PTHR22977">
    <property type="entry name" value="COX ASSEMBLY MITOCHONDRIAL PROTEIN"/>
    <property type="match status" value="1"/>
</dbReference>
<evidence type="ECO:0000256" key="3">
    <source>
        <dbReference type="RuleBase" id="RU364104"/>
    </source>
</evidence>
<dbReference type="PANTHER" id="PTHR22977:SF5">
    <property type="entry name" value="COX ASSEMBLY MITOCHONDRIAL PROTEIN HOMOLOG"/>
    <property type="match status" value="1"/>
</dbReference>
<feature type="compositionally biased region" description="Polar residues" evidence="4">
    <location>
        <begin position="1"/>
        <end position="25"/>
    </location>
</feature>
<evidence type="ECO:0000256" key="1">
    <source>
        <dbReference type="ARBA" id="ARBA00007347"/>
    </source>
</evidence>
<gene>
    <name evidence="5" type="ORF">TKK_002913</name>
</gene>
<sequence>MDNVTELQQKSDVSHKQSTVLSSKLSAGPHGLGDPDDLSLRKVERDILIPKIVRERSRTEKCVPEVEAFTQCCKDSNVFMVLACRKQNSELKDCLARWFQDKNFYNECRDQYLKQRSEYRRTGEPQKVREFKARVRGGMF</sequence>
<keyword evidence="3" id="KW-0496">Mitochondrion</keyword>
<evidence type="ECO:0000313" key="5">
    <source>
        <dbReference type="EMBL" id="KAL3404433.1"/>
    </source>
</evidence>
<organism evidence="5 6">
    <name type="scientific">Trichogramma kaykai</name>
    <dbReference type="NCBI Taxonomy" id="54128"/>
    <lineage>
        <taxon>Eukaryota</taxon>
        <taxon>Metazoa</taxon>
        <taxon>Ecdysozoa</taxon>
        <taxon>Arthropoda</taxon>
        <taxon>Hexapoda</taxon>
        <taxon>Insecta</taxon>
        <taxon>Pterygota</taxon>
        <taxon>Neoptera</taxon>
        <taxon>Endopterygota</taxon>
        <taxon>Hymenoptera</taxon>
        <taxon>Apocrita</taxon>
        <taxon>Proctotrupomorpha</taxon>
        <taxon>Chalcidoidea</taxon>
        <taxon>Trichogrammatidae</taxon>
        <taxon>Trichogramma</taxon>
    </lineage>
</organism>
<comment type="similarity">
    <text evidence="1 3">Belongs to the CMC family.</text>
</comment>
<comment type="caution">
    <text evidence="5">The sequence shown here is derived from an EMBL/GenBank/DDBJ whole genome shotgun (WGS) entry which is preliminary data.</text>
</comment>
<dbReference type="EMBL" id="JBJJXI010000025">
    <property type="protein sequence ID" value="KAL3404433.1"/>
    <property type="molecule type" value="Genomic_DNA"/>
</dbReference>
<dbReference type="AlphaFoldDB" id="A0ABD2XHE2"/>
<accession>A0ABD2XHE2</accession>
<dbReference type="InterPro" id="IPR013892">
    <property type="entry name" value="Cyt_c_biogenesis_Cmc1-like"/>
</dbReference>
<evidence type="ECO:0000256" key="2">
    <source>
        <dbReference type="ARBA" id="ARBA00023157"/>
    </source>
</evidence>